<evidence type="ECO:0000256" key="4">
    <source>
        <dbReference type="PROSITE-ProRule" id="PRU00175"/>
    </source>
</evidence>
<evidence type="ECO:0000256" key="3">
    <source>
        <dbReference type="ARBA" id="ARBA00022833"/>
    </source>
</evidence>
<dbReference type="Proteomes" id="UP000053237">
    <property type="component" value="Unassembled WGS sequence"/>
</dbReference>
<keyword evidence="7" id="KW-1185">Reference proteome</keyword>
<dbReference type="Gene3D" id="3.30.40.10">
    <property type="entry name" value="Zinc/RING finger domain, C3HC4 (zinc finger)"/>
    <property type="match status" value="1"/>
</dbReference>
<feature type="domain" description="RING-type" evidence="5">
    <location>
        <begin position="94"/>
        <end position="142"/>
    </location>
</feature>
<dbReference type="InterPro" id="IPR050731">
    <property type="entry name" value="HRD1_E3_ubiq-ligases"/>
</dbReference>
<dbReference type="GO" id="GO:0008270">
    <property type="term" value="F:zinc ion binding"/>
    <property type="evidence" value="ECO:0007669"/>
    <property type="project" value="UniProtKB-KW"/>
</dbReference>
<proteinExistence type="predicted"/>
<keyword evidence="3" id="KW-0862">Zinc</keyword>
<dbReference type="PROSITE" id="PS50089">
    <property type="entry name" value="ZF_RING_2"/>
    <property type="match status" value="1"/>
</dbReference>
<dbReference type="EMBL" id="CAIX01000042">
    <property type="protein sequence ID" value="CCI42997.1"/>
    <property type="molecule type" value="Genomic_DNA"/>
</dbReference>
<reference evidence="6 7" key="1">
    <citation type="submission" date="2012-05" db="EMBL/GenBank/DDBJ databases">
        <title>Recombination and specialization in a pathogen metapopulation.</title>
        <authorList>
            <person name="Gardiner A."/>
            <person name="Kemen E."/>
            <person name="Schultz-Larsen T."/>
            <person name="MacLean D."/>
            <person name="Van Oosterhout C."/>
            <person name="Jones J.D.G."/>
        </authorList>
    </citation>
    <scope>NUCLEOTIDE SEQUENCE [LARGE SCALE GENOMIC DNA]</scope>
    <source>
        <strain evidence="6 7">Ac Nc2</strain>
    </source>
</reference>
<name>A0A024G9K5_9STRA</name>
<dbReference type="PANTHER" id="PTHR22763">
    <property type="entry name" value="RING ZINC FINGER PROTEIN"/>
    <property type="match status" value="1"/>
</dbReference>
<protein>
    <recommendedName>
        <fullName evidence="5">RING-type domain-containing protein</fullName>
    </recommendedName>
</protein>
<dbReference type="GO" id="GO:0043161">
    <property type="term" value="P:proteasome-mediated ubiquitin-dependent protein catabolic process"/>
    <property type="evidence" value="ECO:0007669"/>
    <property type="project" value="TreeGrafter"/>
</dbReference>
<dbReference type="AlphaFoldDB" id="A0A024G9K5"/>
<dbReference type="InterPro" id="IPR013083">
    <property type="entry name" value="Znf_RING/FYVE/PHD"/>
</dbReference>
<evidence type="ECO:0000256" key="2">
    <source>
        <dbReference type="ARBA" id="ARBA00022771"/>
    </source>
</evidence>
<organism evidence="6 7">
    <name type="scientific">Albugo candida</name>
    <dbReference type="NCBI Taxonomy" id="65357"/>
    <lineage>
        <taxon>Eukaryota</taxon>
        <taxon>Sar</taxon>
        <taxon>Stramenopiles</taxon>
        <taxon>Oomycota</taxon>
        <taxon>Peronosporomycetes</taxon>
        <taxon>Albuginales</taxon>
        <taxon>Albuginaceae</taxon>
        <taxon>Albugo</taxon>
    </lineage>
</organism>
<dbReference type="InParanoid" id="A0A024G9K5"/>
<dbReference type="GO" id="GO:0012505">
    <property type="term" value="C:endomembrane system"/>
    <property type="evidence" value="ECO:0007669"/>
    <property type="project" value="TreeGrafter"/>
</dbReference>
<dbReference type="STRING" id="65357.A0A024G9K5"/>
<dbReference type="Pfam" id="PF13639">
    <property type="entry name" value="zf-RING_2"/>
    <property type="match status" value="1"/>
</dbReference>
<dbReference type="InterPro" id="IPR001841">
    <property type="entry name" value="Znf_RING"/>
</dbReference>
<evidence type="ECO:0000313" key="6">
    <source>
        <dbReference type="EMBL" id="CCI42997.1"/>
    </source>
</evidence>
<dbReference type="GO" id="GO:0061630">
    <property type="term" value="F:ubiquitin protein ligase activity"/>
    <property type="evidence" value="ECO:0007669"/>
    <property type="project" value="TreeGrafter"/>
</dbReference>
<evidence type="ECO:0000256" key="1">
    <source>
        <dbReference type="ARBA" id="ARBA00022723"/>
    </source>
</evidence>
<comment type="caution">
    <text evidence="6">The sequence shown here is derived from an EMBL/GenBank/DDBJ whole genome shotgun (WGS) entry which is preliminary data.</text>
</comment>
<accession>A0A024G9K5</accession>
<dbReference type="SUPFAM" id="SSF57850">
    <property type="entry name" value="RING/U-box"/>
    <property type="match status" value="1"/>
</dbReference>
<keyword evidence="1" id="KW-0479">Metal-binding</keyword>
<evidence type="ECO:0000259" key="5">
    <source>
        <dbReference type="PROSITE" id="PS50089"/>
    </source>
</evidence>
<gene>
    <name evidence="6" type="ORF">BN9_037810</name>
</gene>
<dbReference type="SMART" id="SM00184">
    <property type="entry name" value="RING"/>
    <property type="match status" value="1"/>
</dbReference>
<dbReference type="OrthoDB" id="9984778at2759"/>
<keyword evidence="2 4" id="KW-0863">Zinc-finger</keyword>
<evidence type="ECO:0000313" key="7">
    <source>
        <dbReference type="Proteomes" id="UP000053237"/>
    </source>
</evidence>
<sequence length="151" mass="17484">MTDVGNCQRKGSNAIEEIEDKITRCLAWKAVRSDTAFANDMSIMSNKRRLMISRRRRSARNMASMHKFALHRKDLIKLKIQNDRQVAVTGGDLCPICLTTMEHTPSFSTPWQHCYTLPCGHIFHSYCIRQWFQKKSVCPIDRSPFPGLQIR</sequence>